<dbReference type="GO" id="GO:0006357">
    <property type="term" value="P:regulation of transcription by RNA polymerase II"/>
    <property type="evidence" value="ECO:0007669"/>
    <property type="project" value="TreeGrafter"/>
</dbReference>
<dbReference type="Proteomes" id="UP000770661">
    <property type="component" value="Unassembled WGS sequence"/>
</dbReference>
<dbReference type="Pfam" id="PF10545">
    <property type="entry name" value="MADF_DNA_bdg"/>
    <property type="match status" value="2"/>
</dbReference>
<dbReference type="AlphaFoldDB" id="A0A8J4YIC2"/>
<proteinExistence type="predicted"/>
<accession>A0A8J4YIC2</accession>
<dbReference type="PROSITE" id="PS51029">
    <property type="entry name" value="MADF"/>
    <property type="match status" value="1"/>
</dbReference>
<dbReference type="OrthoDB" id="6776244at2759"/>
<evidence type="ECO:0000313" key="2">
    <source>
        <dbReference type="EMBL" id="KAG0723941.1"/>
    </source>
</evidence>
<dbReference type="InterPro" id="IPR039353">
    <property type="entry name" value="TF_Adf1"/>
</dbReference>
<dbReference type="PANTHER" id="PTHR12243:SF69">
    <property type="entry name" value="SI:CH73-59F11.3"/>
    <property type="match status" value="1"/>
</dbReference>
<dbReference type="GO" id="GO:0005667">
    <property type="term" value="C:transcription regulator complex"/>
    <property type="evidence" value="ECO:0007669"/>
    <property type="project" value="TreeGrafter"/>
</dbReference>
<protein>
    <recommendedName>
        <fullName evidence="1">MADF domain-containing protein</fullName>
    </recommendedName>
</protein>
<dbReference type="GO" id="GO:0005634">
    <property type="term" value="C:nucleus"/>
    <property type="evidence" value="ECO:0007669"/>
    <property type="project" value="TreeGrafter"/>
</dbReference>
<evidence type="ECO:0000313" key="3">
    <source>
        <dbReference type="Proteomes" id="UP000770661"/>
    </source>
</evidence>
<dbReference type="SMART" id="SM00595">
    <property type="entry name" value="MADF"/>
    <property type="match status" value="1"/>
</dbReference>
<comment type="caution">
    <text evidence="2">The sequence shown here is derived from an EMBL/GenBank/DDBJ whole genome shotgun (WGS) entry which is preliminary data.</text>
</comment>
<dbReference type="InterPro" id="IPR006578">
    <property type="entry name" value="MADF-dom"/>
</dbReference>
<dbReference type="EMBL" id="JACEEZ010007579">
    <property type="protein sequence ID" value="KAG0723941.1"/>
    <property type="molecule type" value="Genomic_DNA"/>
</dbReference>
<reference evidence="2" key="1">
    <citation type="submission" date="2020-07" db="EMBL/GenBank/DDBJ databases">
        <title>The High-quality genome of the commercially important snow crab, Chionoecetes opilio.</title>
        <authorList>
            <person name="Jeong J.-H."/>
            <person name="Ryu S."/>
        </authorList>
    </citation>
    <scope>NUCLEOTIDE SEQUENCE</scope>
    <source>
        <strain evidence="2">MADBK_172401_WGS</strain>
        <tissue evidence="2">Digestive gland</tissue>
    </source>
</reference>
<evidence type="ECO:0000259" key="1">
    <source>
        <dbReference type="PROSITE" id="PS51029"/>
    </source>
</evidence>
<gene>
    <name evidence="2" type="ORF">GWK47_041659</name>
</gene>
<sequence length="209" mass="24659">MKLLGHHVNTAALIHEVEQHPAIWNTAVEEYEDIVERKNAWLAVIMKFIPQFNNKPLAEKNETVAVIRKKWKAIRSCYARELQKKRKENSGSGARRRRQYIYFEDLSFLGTVSKQTTSRMNEEVETDASLENEENYEMGLEVQKEDKKAKKINYNQSTKKTHEDDALTQVLENTEDLIHEVEKHPVIWNTAMKENKNKFERRNAWRAPF</sequence>
<feature type="domain" description="MADF" evidence="1">
    <location>
        <begin position="12"/>
        <end position="114"/>
    </location>
</feature>
<organism evidence="2 3">
    <name type="scientific">Chionoecetes opilio</name>
    <name type="common">Atlantic snow crab</name>
    <name type="synonym">Cancer opilio</name>
    <dbReference type="NCBI Taxonomy" id="41210"/>
    <lineage>
        <taxon>Eukaryota</taxon>
        <taxon>Metazoa</taxon>
        <taxon>Ecdysozoa</taxon>
        <taxon>Arthropoda</taxon>
        <taxon>Crustacea</taxon>
        <taxon>Multicrustacea</taxon>
        <taxon>Malacostraca</taxon>
        <taxon>Eumalacostraca</taxon>
        <taxon>Eucarida</taxon>
        <taxon>Decapoda</taxon>
        <taxon>Pleocyemata</taxon>
        <taxon>Brachyura</taxon>
        <taxon>Eubrachyura</taxon>
        <taxon>Majoidea</taxon>
        <taxon>Majidae</taxon>
        <taxon>Chionoecetes</taxon>
    </lineage>
</organism>
<name>A0A8J4YIC2_CHIOP</name>
<dbReference type="PANTHER" id="PTHR12243">
    <property type="entry name" value="MADF DOMAIN TRANSCRIPTION FACTOR"/>
    <property type="match status" value="1"/>
</dbReference>
<keyword evidence="3" id="KW-1185">Reference proteome</keyword>